<evidence type="ECO:0000313" key="10">
    <source>
        <dbReference type="EMBL" id="CEM53344.1"/>
    </source>
</evidence>
<dbReference type="PROSITE" id="PS00455">
    <property type="entry name" value="AMP_BINDING"/>
    <property type="match status" value="1"/>
</dbReference>
<proteinExistence type="inferred from homology"/>
<comment type="catalytic activity">
    <reaction evidence="5">
        <text>acetate + ATP + CoA = acetyl-CoA + AMP + diphosphate</text>
        <dbReference type="Rhea" id="RHEA:23176"/>
        <dbReference type="ChEBI" id="CHEBI:30089"/>
        <dbReference type="ChEBI" id="CHEBI:30616"/>
        <dbReference type="ChEBI" id="CHEBI:33019"/>
        <dbReference type="ChEBI" id="CHEBI:57287"/>
        <dbReference type="ChEBI" id="CHEBI:57288"/>
        <dbReference type="ChEBI" id="CHEBI:456215"/>
        <dbReference type="EC" id="6.2.1.1"/>
    </reaction>
</comment>
<dbReference type="SUPFAM" id="SSF56801">
    <property type="entry name" value="Acetyl-CoA synthetase-like"/>
    <property type="match status" value="1"/>
</dbReference>
<dbReference type="PhylomeDB" id="A0A0G4I892"/>
<protein>
    <recommendedName>
        <fullName evidence="5">Acetyl-coenzyme A synthetase</fullName>
        <ecNumber evidence="5">6.2.1.1</ecNumber>
    </recommendedName>
</protein>
<evidence type="ECO:0000259" key="8">
    <source>
        <dbReference type="Pfam" id="PF13193"/>
    </source>
</evidence>
<evidence type="ECO:0000256" key="4">
    <source>
        <dbReference type="ARBA" id="ARBA00022840"/>
    </source>
</evidence>
<dbReference type="Gene3D" id="3.30.300.30">
    <property type="match status" value="1"/>
</dbReference>
<dbReference type="Gene3D" id="3.40.50.12780">
    <property type="entry name" value="N-terminal domain of ligase-like"/>
    <property type="match status" value="1"/>
</dbReference>
<dbReference type="AlphaFoldDB" id="A0A0G4I892"/>
<dbReference type="FunFam" id="3.30.300.30:FF:000004">
    <property type="entry name" value="Acetyl-coenzyme A synthetase"/>
    <property type="match status" value="1"/>
</dbReference>
<keyword evidence="2 5" id="KW-0436">Ligase</keyword>
<dbReference type="InterPro" id="IPR011904">
    <property type="entry name" value="Ac_CoA_lig"/>
</dbReference>
<feature type="compositionally biased region" description="Basic and acidic residues" evidence="6">
    <location>
        <begin position="1"/>
        <end position="24"/>
    </location>
</feature>
<evidence type="ECO:0000256" key="5">
    <source>
        <dbReference type="RuleBase" id="RU361147"/>
    </source>
</evidence>
<feature type="domain" description="AMP-dependent synthetase/ligase" evidence="7">
    <location>
        <begin position="127"/>
        <end position="520"/>
    </location>
</feature>
<dbReference type="PANTHER" id="PTHR24095">
    <property type="entry name" value="ACETYL-COENZYME A SYNTHETASE"/>
    <property type="match status" value="1"/>
</dbReference>
<keyword evidence="3 5" id="KW-0547">Nucleotide-binding</keyword>
<gene>
    <name evidence="10" type="ORF">Cvel_1982</name>
</gene>
<evidence type="ECO:0000259" key="9">
    <source>
        <dbReference type="Pfam" id="PF16177"/>
    </source>
</evidence>
<dbReference type="Pfam" id="PF16177">
    <property type="entry name" value="ACAS_N"/>
    <property type="match status" value="1"/>
</dbReference>
<dbReference type="Pfam" id="PF00501">
    <property type="entry name" value="AMP-binding"/>
    <property type="match status" value="1"/>
</dbReference>
<accession>A0A0G4I892</accession>
<organism evidence="10">
    <name type="scientific">Chromera velia CCMP2878</name>
    <dbReference type="NCBI Taxonomy" id="1169474"/>
    <lineage>
        <taxon>Eukaryota</taxon>
        <taxon>Sar</taxon>
        <taxon>Alveolata</taxon>
        <taxon>Colpodellida</taxon>
        <taxon>Chromeraceae</taxon>
        <taxon>Chromera</taxon>
    </lineage>
</organism>
<dbReference type="GO" id="GO:0016208">
    <property type="term" value="F:AMP binding"/>
    <property type="evidence" value="ECO:0007669"/>
    <property type="project" value="InterPro"/>
</dbReference>
<evidence type="ECO:0000259" key="7">
    <source>
        <dbReference type="Pfam" id="PF00501"/>
    </source>
</evidence>
<dbReference type="GO" id="GO:0005524">
    <property type="term" value="F:ATP binding"/>
    <property type="evidence" value="ECO:0007669"/>
    <property type="project" value="UniProtKB-UniRule"/>
</dbReference>
<dbReference type="InterPro" id="IPR042099">
    <property type="entry name" value="ANL_N_sf"/>
</dbReference>
<name>A0A0G4I892_9ALVE</name>
<dbReference type="NCBIfam" id="TIGR02188">
    <property type="entry name" value="Ac_CoA_lig_AcsA"/>
    <property type="match status" value="1"/>
</dbReference>
<dbReference type="PANTHER" id="PTHR24095:SF14">
    <property type="entry name" value="ACETYL-COENZYME A SYNTHETASE 1"/>
    <property type="match status" value="1"/>
</dbReference>
<evidence type="ECO:0000256" key="6">
    <source>
        <dbReference type="SAM" id="MobiDB-lite"/>
    </source>
</evidence>
<dbReference type="GO" id="GO:0019427">
    <property type="term" value="P:acetyl-CoA biosynthetic process from acetate"/>
    <property type="evidence" value="ECO:0007669"/>
    <property type="project" value="InterPro"/>
</dbReference>
<dbReference type="GO" id="GO:0003987">
    <property type="term" value="F:acetate-CoA ligase activity"/>
    <property type="evidence" value="ECO:0007669"/>
    <property type="project" value="UniProtKB-UniRule"/>
</dbReference>
<dbReference type="InterPro" id="IPR000873">
    <property type="entry name" value="AMP-dep_synth/lig_dom"/>
</dbReference>
<keyword evidence="4 5" id="KW-0067">ATP-binding</keyword>
<feature type="domain" description="Acetyl-coenzyme A synthetase N-terminal" evidence="9">
    <location>
        <begin position="69"/>
        <end position="125"/>
    </location>
</feature>
<dbReference type="FunFam" id="3.40.50.12780:FF:000001">
    <property type="entry name" value="Acetyl-coenzyme A synthetase"/>
    <property type="match status" value="1"/>
</dbReference>
<comment type="similarity">
    <text evidence="1 5">Belongs to the ATP-dependent AMP-binding enzyme family.</text>
</comment>
<dbReference type="InterPro" id="IPR045851">
    <property type="entry name" value="AMP-bd_C_sf"/>
</dbReference>
<evidence type="ECO:0000256" key="1">
    <source>
        <dbReference type="ARBA" id="ARBA00006432"/>
    </source>
</evidence>
<sequence length="697" mass="78334">MPELPHRLDIKKKTLDEVKERHPEASPTRAEITANQDKTEEFEKHLPVDEIYDVPMQNADCHINSMAQYEKMYKESLEDPDAFWGRLAKENIRWIHTPTKIFSGEFQDGNVSWFLNGKLNVCDNCVDRWAEKHPDKIAIIWESDEIGVHKKVTYSELRANVCKAAQMLKRLGVRKYDTVAIYMPMIPETIYCMLACARLGAVHSVIFAGFSAVAIRDRLTDAHCKIIITADQGMRGGKVIQLKSVVDQALKECPFVTTCVVFKHLGKPIDWNPQRDHNGTDLFNGMRPYCPLETMDAEDLLFMLYTSGSTGQPKGIAHSSAGYLLYTMVTLKYIFDIQDTDIFCCVADVGWITGHSYLVYGPLANGATTIMFESVPTYPDAGRYWDLIDRYRVTQFYTAPTAIRALMRCGPEWPMKYSLETLRVLGSVGEPINPEAWRWYYEYVGRKRCSIVDTYWQTETGGHLISPLPGATRCKPGSACLPFFGIDPVLVDGQSGKEIKGNRVHGVLCIRKPWPGMMRTVYGDHERMLNVYMRPYSGLYFTGDGACRDHDGYLWITGRIDDTINVSGHRLGSAEIEHALVQHTDVSEAAVVAFPHDVKGSGIFCYVTLKEGRRVNDLDAVTKELKLEVRKDIGALATPDYILITPGLPKTRSGKIMRRILRKIACKEADSLGDVSTLADPSVVDDLVKAASALLSS</sequence>
<dbReference type="EC" id="6.2.1.1" evidence="5"/>
<dbReference type="VEuPathDB" id="CryptoDB:Cvel_1982"/>
<dbReference type="NCBIfam" id="NF001208">
    <property type="entry name" value="PRK00174.1"/>
    <property type="match status" value="1"/>
</dbReference>
<dbReference type="InterPro" id="IPR032387">
    <property type="entry name" value="ACAS_N"/>
</dbReference>
<reference evidence="10" key="1">
    <citation type="submission" date="2014-11" db="EMBL/GenBank/DDBJ databases">
        <authorList>
            <person name="Otto D Thomas"/>
            <person name="Naeem Raeece"/>
        </authorList>
    </citation>
    <scope>NUCLEOTIDE SEQUENCE</scope>
</reference>
<dbReference type="EMBL" id="CDMZ01005633">
    <property type="protein sequence ID" value="CEM53344.1"/>
    <property type="molecule type" value="Genomic_DNA"/>
</dbReference>
<dbReference type="InterPro" id="IPR025110">
    <property type="entry name" value="AMP-bd_C"/>
</dbReference>
<evidence type="ECO:0000256" key="3">
    <source>
        <dbReference type="ARBA" id="ARBA00022741"/>
    </source>
</evidence>
<feature type="region of interest" description="Disordered" evidence="6">
    <location>
        <begin position="1"/>
        <end position="36"/>
    </location>
</feature>
<feature type="domain" description="AMP-binding enzyme C-terminal" evidence="8">
    <location>
        <begin position="575"/>
        <end position="655"/>
    </location>
</feature>
<dbReference type="InterPro" id="IPR020845">
    <property type="entry name" value="AMP-binding_CS"/>
</dbReference>
<dbReference type="Pfam" id="PF13193">
    <property type="entry name" value="AMP-binding_C"/>
    <property type="match status" value="1"/>
</dbReference>
<dbReference type="CDD" id="cd05966">
    <property type="entry name" value="ACS"/>
    <property type="match status" value="1"/>
</dbReference>
<evidence type="ECO:0000256" key="2">
    <source>
        <dbReference type="ARBA" id="ARBA00022598"/>
    </source>
</evidence>